<protein>
    <submittedName>
        <fullName evidence="7">TlpA family protein disulfide reductase</fullName>
    </submittedName>
</protein>
<dbReference type="PANTHER" id="PTHR42852:SF6">
    <property type="entry name" value="THIOL:DISULFIDE INTERCHANGE PROTEIN DSBE"/>
    <property type="match status" value="1"/>
</dbReference>
<dbReference type="CDD" id="cd02966">
    <property type="entry name" value="TlpA_like_family"/>
    <property type="match status" value="1"/>
</dbReference>
<keyword evidence="3" id="KW-1015">Disulfide bond</keyword>
<evidence type="ECO:0000256" key="3">
    <source>
        <dbReference type="ARBA" id="ARBA00023157"/>
    </source>
</evidence>
<sequence>MKQLLLAGIACLLLLTSSHSSFKKPTYSASTASYVELSRITLSEHSTVLDFVVNHAPERSILLDSTICIQNSETGKKYPVTKATDIILGVKQTTGKKGILKYSLHFPAIDPNTKTIHYIGNNWKLFDIQLNNEQQKPLIPEKLLGNWLKQDGSYEWVYGLFEKRTIYKNAVWENKTLKKQSGYYLLNIENDNESKTLYLKPKGKQLLIGESADSWQLHIQSRLNTPKNDSEEGAYQFSGIKNDTAIYKGYIHGFHPMMGQRAMLYLTNIFLSKSEYYSVVIQKDGSFSIKVPIMHAQEAVLRLNNSTYRVLLEPGKESFQFIDYTKDTDVYGGRTTPLEQKTLFMGETAKVNNDIVKMDSISYKGYQAKKMSLDANPEEYKAYCLEELANKLNAIEQLNRAYPLSKQAIAFKQTKLKYQVYAQLLDYNQSRTDAYKSKHNIPRQQKQIDLEAIPLKQSYFDFIRAKELNNPEALLTPGSYGLFLSKLSRLDDVLPKANFIYKALKDSLINRNSEVSGEELELLKTLSNAKSKDEAVQTINSKMKVWVGFYRKHVDLINKVVHDSYDAQFSNNLKTYLKLEDGLAKDILFSQLNAVRLTKNKSLPNTVVEEHLKTIVVDQTIEQILLDFYQVKATEAATLRKIKADKTAARIVETPKVKGGVLLDGIMQKYKGQLVYVDFWATWCAPCMNGIKKIAPLKEELNGQNIAFVYITNESSPKKNWLSSIQTIKGDHYRLNKTEWNHLKSQFAIKGIPRYMLVNNDGQLVDDNVGHLSNKELKKLFKKHGDSTKLVNIE</sequence>
<feature type="domain" description="Thioredoxin" evidence="6">
    <location>
        <begin position="642"/>
        <end position="786"/>
    </location>
</feature>
<evidence type="ECO:0000256" key="5">
    <source>
        <dbReference type="SAM" id="SignalP"/>
    </source>
</evidence>
<dbReference type="InterPro" id="IPR050553">
    <property type="entry name" value="Thioredoxin_ResA/DsbE_sf"/>
</dbReference>
<evidence type="ECO:0000256" key="2">
    <source>
        <dbReference type="ARBA" id="ARBA00022748"/>
    </source>
</evidence>
<evidence type="ECO:0000313" key="8">
    <source>
        <dbReference type="Proteomes" id="UP000605676"/>
    </source>
</evidence>
<organism evidence="7 8">
    <name type="scientific">Carboxylicivirga marina</name>
    <dbReference type="NCBI Taxonomy" id="2800988"/>
    <lineage>
        <taxon>Bacteria</taxon>
        <taxon>Pseudomonadati</taxon>
        <taxon>Bacteroidota</taxon>
        <taxon>Bacteroidia</taxon>
        <taxon>Marinilabiliales</taxon>
        <taxon>Marinilabiliaceae</taxon>
        <taxon>Carboxylicivirga</taxon>
    </lineage>
</organism>
<evidence type="ECO:0000313" key="7">
    <source>
        <dbReference type="EMBL" id="MBK3515850.1"/>
    </source>
</evidence>
<proteinExistence type="predicted"/>
<dbReference type="Proteomes" id="UP000605676">
    <property type="component" value="Unassembled WGS sequence"/>
</dbReference>
<gene>
    <name evidence="7" type="ORF">JIV24_00760</name>
</gene>
<name>A0ABS1HED1_9BACT</name>
<dbReference type="PROSITE" id="PS51352">
    <property type="entry name" value="THIOREDOXIN_2"/>
    <property type="match status" value="1"/>
</dbReference>
<comment type="subcellular location">
    <subcellularLocation>
        <location evidence="1">Cell envelope</location>
    </subcellularLocation>
</comment>
<keyword evidence="2" id="KW-0201">Cytochrome c-type biogenesis</keyword>
<feature type="chain" id="PRO_5046542688" evidence="5">
    <location>
        <begin position="24"/>
        <end position="794"/>
    </location>
</feature>
<dbReference type="InterPro" id="IPR036249">
    <property type="entry name" value="Thioredoxin-like_sf"/>
</dbReference>
<keyword evidence="5" id="KW-0732">Signal</keyword>
<dbReference type="InterPro" id="IPR013766">
    <property type="entry name" value="Thioredoxin_domain"/>
</dbReference>
<dbReference type="PANTHER" id="PTHR42852">
    <property type="entry name" value="THIOL:DISULFIDE INTERCHANGE PROTEIN DSBE"/>
    <property type="match status" value="1"/>
</dbReference>
<accession>A0ABS1HED1</accession>
<dbReference type="RefSeq" id="WP_200463077.1">
    <property type="nucleotide sequence ID" value="NZ_JAENRR010000001.1"/>
</dbReference>
<reference evidence="7 8" key="1">
    <citation type="submission" date="2021-01" db="EMBL/GenBank/DDBJ databases">
        <title>Carboxyliciviraga sp.nov., isolated from coastal sediments.</title>
        <authorList>
            <person name="Lu D."/>
            <person name="Zhang T."/>
        </authorList>
    </citation>
    <scope>NUCLEOTIDE SEQUENCE [LARGE SCALE GENOMIC DNA]</scope>
    <source>
        <strain evidence="7 8">N1Y132</strain>
    </source>
</reference>
<keyword evidence="8" id="KW-1185">Reference proteome</keyword>
<feature type="signal peptide" evidence="5">
    <location>
        <begin position="1"/>
        <end position="23"/>
    </location>
</feature>
<evidence type="ECO:0000256" key="1">
    <source>
        <dbReference type="ARBA" id="ARBA00004196"/>
    </source>
</evidence>
<comment type="caution">
    <text evidence="7">The sequence shown here is derived from an EMBL/GenBank/DDBJ whole genome shotgun (WGS) entry which is preliminary data.</text>
</comment>
<dbReference type="Gene3D" id="3.40.30.10">
    <property type="entry name" value="Glutaredoxin"/>
    <property type="match status" value="1"/>
</dbReference>
<dbReference type="Pfam" id="PF13905">
    <property type="entry name" value="Thioredoxin_8"/>
    <property type="match status" value="1"/>
</dbReference>
<dbReference type="InterPro" id="IPR012336">
    <property type="entry name" value="Thioredoxin-like_fold"/>
</dbReference>
<evidence type="ECO:0000256" key="4">
    <source>
        <dbReference type="ARBA" id="ARBA00023284"/>
    </source>
</evidence>
<dbReference type="EMBL" id="JAENRR010000001">
    <property type="protein sequence ID" value="MBK3515850.1"/>
    <property type="molecule type" value="Genomic_DNA"/>
</dbReference>
<keyword evidence="4" id="KW-0676">Redox-active center</keyword>
<evidence type="ECO:0000259" key="6">
    <source>
        <dbReference type="PROSITE" id="PS51352"/>
    </source>
</evidence>
<dbReference type="SUPFAM" id="SSF52833">
    <property type="entry name" value="Thioredoxin-like"/>
    <property type="match status" value="1"/>
</dbReference>